<evidence type="ECO:0000313" key="3">
    <source>
        <dbReference type="Proteomes" id="UP001050808"/>
    </source>
</evidence>
<gene>
    <name evidence="2" type="ORF">Sviol_73430</name>
</gene>
<accession>A0ABQ3R0A0</accession>
<proteinExistence type="predicted"/>
<feature type="region of interest" description="Disordered" evidence="1">
    <location>
        <begin position="779"/>
        <end position="804"/>
    </location>
</feature>
<organism evidence="2 3">
    <name type="scientific">Streptomyces violascens</name>
    <dbReference type="NCBI Taxonomy" id="67381"/>
    <lineage>
        <taxon>Bacteria</taxon>
        <taxon>Bacillati</taxon>
        <taxon>Actinomycetota</taxon>
        <taxon>Actinomycetes</taxon>
        <taxon>Kitasatosporales</taxon>
        <taxon>Streptomycetaceae</taxon>
        <taxon>Streptomyces</taxon>
    </lineage>
</organism>
<comment type="caution">
    <text evidence="2">The sequence shown here is derived from an EMBL/GenBank/DDBJ whole genome shotgun (WGS) entry which is preliminary data.</text>
</comment>
<sequence length="972" mass="103686">MSKDVIEPGGIPMFTGNLEQLTKDAAALTKQAGEFRDGGSNVHKEFQGLSACYQAPEADQLFATTLPVKTKADDFADALEKAATALTEYEGTVRPLVAKLQSLRTEAFAFTDSIEGDDHWRRDQSKIDHNERLMKDVGATVAAFTDAERACHDKITALVGGSKLTVDDGSHKPGMYGYSADALQHAEETPWGGHAEREYTGLAWAWHQVKSFVWDGFIVDGIWGTIKGLGTLVGTDGWDKAGQAWTGLAKLATGLAISSTPFAAAFWMTPDKDMPSWLRDSRTAMKETGKALVAWDEWGKNPARAAGGVTFNVLTTVFTGGSGSAAKGGAVAKVLSVTGKVAKVVDPMTYVAKAGKFGIIKVGDLFTGLKNIHSGAYTDILAGGGKFNIDGTYVKNADVPVVKGNYIEWPGGSRLNLDDGKVYKPDGTIAPAKVELSADDIARLKSSLPHVEQPVKVGADLKEPAMAGAHDPARTPGGTAHDLGPSASHETPGGPSHNSGPTTHNSVPASHDLPGTGSHGDLPTGGHGGGTHPGEPGSAGGTGGGDAGGPPGSGGPHLPDGPGEPRGNLPDGSWEGPQGLHLDPHANAAADQFMHRAESAEPGITDAVKSAADRVDHGKLNGLEYRLKGEDSLKRKIATALHDDPMLRPEDALGNIKDSLRYTVELPSKDYAHGVQQAVDDFRSRGFENVTFKNTWDSAGYKGINSTWRDPVSGQVFEVQFHTPESFTAKMDGHVLYEKERLPGISHEDLAAIRAEQSDLFGKVPVPHGAGDLHIDLGHEPHGSALPEAPHVDHGRHGPASVHGNGPPAELTPAERVTHDSHLQAIEKKYADDFDVLKQDPDHKGKVKPSEMDEARIALDMRESGKVPSDIQRPPGANQGDLYSPSIGEFYDIKGVHSDWPPLNNVRDKSLPFKGAYDPANNGSWVRKLEDQIVNRKRVVILDMRNADQAAIDDVRAIVEDHGWSDRVVWYP</sequence>
<evidence type="ECO:0000256" key="1">
    <source>
        <dbReference type="SAM" id="MobiDB-lite"/>
    </source>
</evidence>
<feature type="compositionally biased region" description="Polar residues" evidence="1">
    <location>
        <begin position="496"/>
        <end position="508"/>
    </location>
</feature>
<feature type="region of interest" description="Disordered" evidence="1">
    <location>
        <begin position="465"/>
        <end position="584"/>
    </location>
</feature>
<dbReference type="EMBL" id="BNDY01000017">
    <property type="protein sequence ID" value="GHI42935.1"/>
    <property type="molecule type" value="Genomic_DNA"/>
</dbReference>
<evidence type="ECO:0000313" key="2">
    <source>
        <dbReference type="EMBL" id="GHI42935.1"/>
    </source>
</evidence>
<protein>
    <submittedName>
        <fullName evidence="2">Uncharacterized protein</fullName>
    </submittedName>
</protein>
<dbReference type="RefSeq" id="WP_226599856.1">
    <property type="nucleotide sequence ID" value="NZ_BNDY01000017.1"/>
</dbReference>
<reference evidence="2" key="1">
    <citation type="submission" date="2024-05" db="EMBL/GenBank/DDBJ databases">
        <title>Whole genome shotgun sequence of Streptomyces violascens NBRC 12920.</title>
        <authorList>
            <person name="Komaki H."/>
            <person name="Tamura T."/>
        </authorList>
    </citation>
    <scope>NUCLEOTIDE SEQUENCE</scope>
    <source>
        <strain evidence="2">NBRC 12920</strain>
    </source>
</reference>
<name>A0ABQ3R0A0_9ACTN</name>
<feature type="compositionally biased region" description="Gly residues" evidence="1">
    <location>
        <begin position="523"/>
        <end position="555"/>
    </location>
</feature>
<keyword evidence="3" id="KW-1185">Reference proteome</keyword>
<dbReference type="Proteomes" id="UP001050808">
    <property type="component" value="Unassembled WGS sequence"/>
</dbReference>